<accession>A0A645DG14</accession>
<dbReference type="AlphaFoldDB" id="A0A645DG14"/>
<protein>
    <submittedName>
        <fullName evidence="1">Uncharacterized protein</fullName>
    </submittedName>
</protein>
<evidence type="ECO:0000313" key="1">
    <source>
        <dbReference type="EMBL" id="MPM88219.1"/>
    </source>
</evidence>
<gene>
    <name evidence="1" type="ORF">SDC9_135320</name>
</gene>
<proteinExistence type="predicted"/>
<dbReference type="EMBL" id="VSSQ01035879">
    <property type="protein sequence ID" value="MPM88219.1"/>
    <property type="molecule type" value="Genomic_DNA"/>
</dbReference>
<sequence>MAVHQGVAVVRVQIGNGAQQQAFARAGMPHDRDAFACRHGKVDGADVQVLQLL</sequence>
<name>A0A645DG14_9ZZZZ</name>
<reference evidence="1" key="1">
    <citation type="submission" date="2019-08" db="EMBL/GenBank/DDBJ databases">
        <authorList>
            <person name="Kucharzyk K."/>
            <person name="Murdoch R.W."/>
            <person name="Higgins S."/>
            <person name="Loffler F."/>
        </authorList>
    </citation>
    <scope>NUCLEOTIDE SEQUENCE</scope>
</reference>
<comment type="caution">
    <text evidence="1">The sequence shown here is derived from an EMBL/GenBank/DDBJ whole genome shotgun (WGS) entry which is preliminary data.</text>
</comment>
<organism evidence="1">
    <name type="scientific">bioreactor metagenome</name>
    <dbReference type="NCBI Taxonomy" id="1076179"/>
    <lineage>
        <taxon>unclassified sequences</taxon>
        <taxon>metagenomes</taxon>
        <taxon>ecological metagenomes</taxon>
    </lineage>
</organism>
<dbReference type="AntiFam" id="ANF00095">
    <property type="entry name" value="Shadow ORF (opposite ABC transporters)"/>
</dbReference>